<evidence type="ECO:0000256" key="6">
    <source>
        <dbReference type="ARBA" id="ARBA00023242"/>
    </source>
</evidence>
<evidence type="ECO:0000256" key="7">
    <source>
        <dbReference type="ARBA" id="ARBA00025043"/>
    </source>
</evidence>
<dbReference type="GO" id="GO:0005634">
    <property type="term" value="C:nucleus"/>
    <property type="evidence" value="ECO:0007669"/>
    <property type="project" value="UniProtKB-SubCell"/>
</dbReference>
<proteinExistence type="inferred from homology"/>
<feature type="compositionally biased region" description="Low complexity" evidence="9">
    <location>
        <begin position="18"/>
        <end position="28"/>
    </location>
</feature>
<dbReference type="RefSeq" id="XP_030976859.1">
    <property type="nucleotide sequence ID" value="XM_031131412.1"/>
</dbReference>
<feature type="region of interest" description="Disordered" evidence="9">
    <location>
        <begin position="1"/>
        <end position="28"/>
    </location>
</feature>
<dbReference type="InterPro" id="IPR013926">
    <property type="entry name" value="CGI121/TPRKB"/>
</dbReference>
<name>A0A6P8APP1_PYRGI</name>
<dbReference type="InterPro" id="IPR036504">
    <property type="entry name" value="CGI121/TPRKB_sf"/>
</dbReference>
<protein>
    <recommendedName>
        <fullName evidence="4">EKC/KEOPS complex subunit CGI121</fullName>
    </recommendedName>
    <alternativeName>
        <fullName evidence="3">EKC/KEOPS complex subunit cgi121</fullName>
    </alternativeName>
</protein>
<keyword evidence="6 8" id="KW-0539">Nucleus</keyword>
<comment type="similarity">
    <text evidence="2 8">Belongs to the CGI121/TPRKB family.</text>
</comment>
<dbReference type="KEGG" id="pgri:PgNI_11445"/>
<comment type="function">
    <text evidence="7">Component of the EKC/KEOPS complex that is required for the formation of a threonylcarbamoyl group on adenosine at position 37 (t(6)A37) in tRNAs that read codons beginning with adenine. The complex is probably involved in the transfer of the threonylcarbamoyl moiety of threonylcarbamoyl-AMP (TC-AMP) to the N6 group of A37. CGI121 acts as an allosteric effector that regulates the t(6)A activity of the complex. The EKC/KEOPS complex also promotes both telomere uncapping and telomere elongation. The complex is required for efficient recruitment of transcriptional coactivators. CGI121 is not required for tRNA modification.</text>
</comment>
<dbReference type="Pfam" id="PF08617">
    <property type="entry name" value="CGI-121"/>
    <property type="match status" value="1"/>
</dbReference>
<dbReference type="PANTHER" id="PTHR15840">
    <property type="entry name" value="CGI-121 FAMILY MEMBER"/>
    <property type="match status" value="1"/>
</dbReference>
<dbReference type="Gene3D" id="3.30.2380.10">
    <property type="entry name" value="CGI121/TPRKB"/>
    <property type="match status" value="1"/>
</dbReference>
<evidence type="ECO:0000256" key="3">
    <source>
        <dbReference type="ARBA" id="ARBA00015316"/>
    </source>
</evidence>
<evidence type="ECO:0000256" key="9">
    <source>
        <dbReference type="SAM" id="MobiDB-lite"/>
    </source>
</evidence>
<evidence type="ECO:0000256" key="5">
    <source>
        <dbReference type="ARBA" id="ARBA00022694"/>
    </source>
</evidence>
<reference evidence="11" key="3">
    <citation type="submission" date="2025-08" db="UniProtKB">
        <authorList>
            <consortium name="RefSeq"/>
        </authorList>
    </citation>
    <scope>IDENTIFICATION</scope>
    <source>
        <strain evidence="11">NI907</strain>
    </source>
</reference>
<reference evidence="10 11" key="1">
    <citation type="journal article" date="2019" name="Mol. Biol. Evol.">
        <title>Blast fungal genomes show frequent chromosomal changes, gene gains and losses, and effector gene turnover.</title>
        <authorList>
            <person name="Gomez Luciano L.B."/>
            <person name="Jason Tsai I."/>
            <person name="Chuma I."/>
            <person name="Tosa Y."/>
            <person name="Chen Y.H."/>
            <person name="Li J.Y."/>
            <person name="Li M.Y."/>
            <person name="Jade Lu M.Y."/>
            <person name="Nakayashiki H."/>
            <person name="Li W.H."/>
        </authorList>
    </citation>
    <scope>NUCLEOTIDE SEQUENCE [LARGE SCALE GENOMIC DNA]</scope>
    <source>
        <strain evidence="10 11">NI907</strain>
    </source>
</reference>
<organism evidence="10 11">
    <name type="scientific">Pyricularia grisea</name>
    <name type="common">Crabgrass-specific blast fungus</name>
    <name type="synonym">Magnaporthe grisea</name>
    <dbReference type="NCBI Taxonomy" id="148305"/>
    <lineage>
        <taxon>Eukaryota</taxon>
        <taxon>Fungi</taxon>
        <taxon>Dikarya</taxon>
        <taxon>Ascomycota</taxon>
        <taxon>Pezizomycotina</taxon>
        <taxon>Sordariomycetes</taxon>
        <taxon>Sordariomycetidae</taxon>
        <taxon>Magnaporthales</taxon>
        <taxon>Pyriculariaceae</taxon>
        <taxon>Pyricularia</taxon>
    </lineage>
</organism>
<evidence type="ECO:0000256" key="4">
    <source>
        <dbReference type="ARBA" id="ARBA00016009"/>
    </source>
</evidence>
<accession>A0A6P8APP1</accession>
<reference evidence="11" key="2">
    <citation type="submission" date="2019-10" db="EMBL/GenBank/DDBJ databases">
        <authorList>
            <consortium name="NCBI Genome Project"/>
        </authorList>
    </citation>
    <scope>NUCLEOTIDE SEQUENCE</scope>
    <source>
        <strain evidence="11">NI907</strain>
    </source>
</reference>
<dbReference type="SUPFAM" id="SSF143870">
    <property type="entry name" value="PF0523-like"/>
    <property type="match status" value="1"/>
</dbReference>
<dbReference type="Proteomes" id="UP000515153">
    <property type="component" value="Chromosome VI"/>
</dbReference>
<dbReference type="GO" id="GO:0005829">
    <property type="term" value="C:cytosol"/>
    <property type="evidence" value="ECO:0007669"/>
    <property type="project" value="TreeGrafter"/>
</dbReference>
<evidence type="ECO:0000256" key="8">
    <source>
        <dbReference type="RuleBase" id="RU004398"/>
    </source>
</evidence>
<evidence type="ECO:0000313" key="11">
    <source>
        <dbReference type="RefSeq" id="XP_030976859.1"/>
    </source>
</evidence>
<dbReference type="OrthoDB" id="329139at2759"/>
<keyword evidence="5" id="KW-0819">tRNA processing</keyword>
<sequence length="231" mass="24532">MSSPAIDHAGGDGPAIPTNDTTNTATSTTAQLPSLLSQIPLEHIPNTHSVHAALFRDVSNAAHLHSQLLARNPAFEYALIDASAVGSTAQVLAAVFRALTALLGGGLRTPNVHSETVFCLSPSNNITEAYRRFGISPTTKDVIVLKVLFPAEEAKDAAPSPEDVWAHLCANIQGTALPFTDESISPLTDWAKVRKYYKLNAAPALAGLKDEDTKRKESEMLILGAMALRGV</sequence>
<dbReference type="GO" id="GO:0002949">
    <property type="term" value="P:tRNA threonylcarbamoyladenosine modification"/>
    <property type="evidence" value="ECO:0007669"/>
    <property type="project" value="TreeGrafter"/>
</dbReference>
<keyword evidence="10" id="KW-1185">Reference proteome</keyword>
<dbReference type="GeneID" id="41966317"/>
<evidence type="ECO:0000256" key="1">
    <source>
        <dbReference type="ARBA" id="ARBA00004123"/>
    </source>
</evidence>
<gene>
    <name evidence="11" type="ORF">PgNI_11445</name>
</gene>
<comment type="subcellular location">
    <subcellularLocation>
        <location evidence="1">Nucleus</location>
    </subcellularLocation>
</comment>
<dbReference type="GO" id="GO:0000408">
    <property type="term" value="C:EKC/KEOPS complex"/>
    <property type="evidence" value="ECO:0007669"/>
    <property type="project" value="TreeGrafter"/>
</dbReference>
<evidence type="ECO:0000256" key="2">
    <source>
        <dbReference type="ARBA" id="ARBA00005546"/>
    </source>
</evidence>
<dbReference type="PANTHER" id="PTHR15840:SF10">
    <property type="entry name" value="EKC_KEOPS COMPLEX SUBUNIT TPRKB"/>
    <property type="match status" value="1"/>
</dbReference>
<dbReference type="AlphaFoldDB" id="A0A6P8APP1"/>
<evidence type="ECO:0000313" key="10">
    <source>
        <dbReference type="Proteomes" id="UP000515153"/>
    </source>
</evidence>